<keyword evidence="2" id="KW-1185">Reference proteome</keyword>
<dbReference type="InterPro" id="IPR021441">
    <property type="entry name" value="DUF3090"/>
</dbReference>
<accession>A0A8A4ZGX2</accession>
<evidence type="ECO:0000313" key="2">
    <source>
        <dbReference type="Proteomes" id="UP000663937"/>
    </source>
</evidence>
<sequence>MPALVHEFAWPDRVVVGTVGRPGSRTFYLQVRDGARSASVALEKQQSQLLAEKIDEMLDALMADDGNRYSVPAQTPAELVDNEPLDQPVEEQFRTGSIRLGWDPTTAQVVLEAYPLDLADDEGPEESAPGLDTAEPSEVLLVRMPVGTARAFVQRTRQVVRSGRPACPRCGQPIDEDGHVCGPPDPS</sequence>
<dbReference type="RefSeq" id="WP_227424854.1">
    <property type="nucleotide sequence ID" value="NZ_CP071868.1"/>
</dbReference>
<name>A0A8A4ZGX2_9MICO</name>
<organism evidence="1 2">
    <name type="scientific">Pengzhenrongella sicca</name>
    <dbReference type="NCBI Taxonomy" id="2819238"/>
    <lineage>
        <taxon>Bacteria</taxon>
        <taxon>Bacillati</taxon>
        <taxon>Actinomycetota</taxon>
        <taxon>Actinomycetes</taxon>
        <taxon>Micrococcales</taxon>
        <taxon>Pengzhenrongella</taxon>
    </lineage>
</organism>
<gene>
    <name evidence="1" type="ORF">J4E96_05935</name>
</gene>
<dbReference type="EMBL" id="CP071868">
    <property type="protein sequence ID" value="QTE30515.1"/>
    <property type="molecule type" value="Genomic_DNA"/>
</dbReference>
<dbReference type="KEGG" id="psic:J4E96_05935"/>
<dbReference type="AlphaFoldDB" id="A0A8A4ZGX2"/>
<proteinExistence type="predicted"/>
<dbReference type="Proteomes" id="UP000663937">
    <property type="component" value="Chromosome"/>
</dbReference>
<protein>
    <submittedName>
        <fullName evidence="1">DUF3090 domain-containing protein</fullName>
    </submittedName>
</protein>
<dbReference type="NCBIfam" id="TIGR03847">
    <property type="entry name" value="conserved hypothetical protein"/>
    <property type="match status" value="1"/>
</dbReference>
<evidence type="ECO:0000313" key="1">
    <source>
        <dbReference type="EMBL" id="QTE30515.1"/>
    </source>
</evidence>
<dbReference type="Pfam" id="PF11290">
    <property type="entry name" value="DUF3090"/>
    <property type="match status" value="1"/>
</dbReference>
<reference evidence="1" key="1">
    <citation type="submission" date="2021-03" db="EMBL/GenBank/DDBJ databases">
        <title>Pengzhenrongella sicca gen. nov., sp. nov., a new member of suborder Micrococcineae isolated from High-Arctic tundra soil.</title>
        <authorList>
            <person name="Peng F."/>
        </authorList>
    </citation>
    <scope>NUCLEOTIDE SEQUENCE</scope>
    <source>
        <strain evidence="1">LRZ-2</strain>
    </source>
</reference>